<keyword evidence="5" id="KW-0862">Zinc</keyword>
<dbReference type="GO" id="GO:0031167">
    <property type="term" value="P:rRNA methylation"/>
    <property type="evidence" value="ECO:0000318"/>
    <property type="project" value="GO_Central"/>
</dbReference>
<evidence type="ECO:0000256" key="5">
    <source>
        <dbReference type="PROSITE-ProRule" id="PRU00047"/>
    </source>
</evidence>
<dbReference type="PANTHER" id="PTHR13493:SF3">
    <property type="entry name" value="RRNA N6-ADENOSINE-METHYLTRANSFERASE ZCCHC4"/>
    <property type="match status" value="1"/>
</dbReference>
<keyword evidence="2" id="KW-0963">Cytoplasm</keyword>
<keyword evidence="5" id="KW-0479">Metal-binding</keyword>
<feature type="compositionally biased region" description="Basic residues" evidence="6">
    <location>
        <begin position="495"/>
        <end position="512"/>
    </location>
</feature>
<dbReference type="AlphaFoldDB" id="A0A9J7L3C9"/>
<dbReference type="InterPro" id="IPR041370">
    <property type="entry name" value="Mlase_EEF1AKMT1/ZCCHC4"/>
</dbReference>
<keyword evidence="3" id="KW-0489">Methyltransferase</keyword>
<evidence type="ECO:0000256" key="1">
    <source>
        <dbReference type="ARBA" id="ARBA00004496"/>
    </source>
</evidence>
<evidence type="ECO:0000313" key="9">
    <source>
        <dbReference type="RefSeq" id="XP_035675251.1"/>
    </source>
</evidence>
<dbReference type="GO" id="GO:0003676">
    <property type="term" value="F:nucleic acid binding"/>
    <property type="evidence" value="ECO:0007669"/>
    <property type="project" value="InterPro"/>
</dbReference>
<feature type="compositionally biased region" description="Basic and acidic residues" evidence="6">
    <location>
        <begin position="483"/>
        <end position="494"/>
    </location>
</feature>
<dbReference type="Proteomes" id="UP000001554">
    <property type="component" value="Chromosome 4"/>
</dbReference>
<dbReference type="InterPro" id="IPR039846">
    <property type="entry name" value="ZCCHC4"/>
</dbReference>
<dbReference type="GO" id="GO:0008270">
    <property type="term" value="F:zinc ion binding"/>
    <property type="evidence" value="ECO:0007669"/>
    <property type="project" value="UniProtKB-KW"/>
</dbReference>
<sequence length="512" mass="59772">MSDRLTSAGCGVEVCLTSESGKEEASVPHCPHGPTLLFERYIRGAPSGEKFYACSACRDRKECSFYLKYGEKMSEARQEAWADISRASQPRFNHKQFCKRLSEFEALPTCKRRFCEDCSLLLLPDEWGEHQQHRVLQTVTSHQLTRPTHLLHPRENKKTNAQYLFSERTVQFFLSQVQQLGYNRVLCVGVPRLHETIQSQRAAGSSQLDSLLLDIDHRHAQFYDQEHFCHYNMFNYHFFDGDSARDACVQFLHRNHGDGVVMVTDPPFGGLVEVLCHCMKKLYGLWREGLTDTCSETEIPTLWIFPYFMEHRIVDSLPSYRMLDYKVEYENHPLYQEGPKSKKRGSPVRIFTNIPTDRVVLPQDKGYRFCALCRRYVAAENRHCQKCNCCTSKDGRTYVHCDLCKKCVKPAWSHCEPCGRCEPRDHVCSQRTHLAGCYICGDHGHKRRECPQRFSQERYTRTERMSGKRKRKMEGNNDAAVPDQKRTLQQERSSKKQKVKRKWKQSKRRQKL</sequence>
<feature type="domain" description="CCHC-type" evidence="7">
    <location>
        <begin position="437"/>
        <end position="452"/>
    </location>
</feature>
<comment type="subcellular location">
    <subcellularLocation>
        <location evidence="1">Cytoplasm</location>
    </subcellularLocation>
</comment>
<feature type="region of interest" description="Disordered" evidence="6">
    <location>
        <begin position="461"/>
        <end position="512"/>
    </location>
</feature>
<gene>
    <name evidence="9" type="primary">LOC118414990</name>
</gene>
<reference evidence="8" key="1">
    <citation type="journal article" date="2020" name="Nat. Ecol. Evol.">
        <title>Deeply conserved synteny resolves early events in vertebrate evolution.</title>
        <authorList>
            <person name="Simakov O."/>
            <person name="Marletaz F."/>
            <person name="Yue J.X."/>
            <person name="O'Connell B."/>
            <person name="Jenkins J."/>
            <person name="Brandt A."/>
            <person name="Calef R."/>
            <person name="Tung C.H."/>
            <person name="Huang T.K."/>
            <person name="Schmutz J."/>
            <person name="Satoh N."/>
            <person name="Yu J.K."/>
            <person name="Putnam N.H."/>
            <person name="Green R.E."/>
            <person name="Rokhsar D.S."/>
        </authorList>
    </citation>
    <scope>NUCLEOTIDE SEQUENCE [LARGE SCALE GENOMIC DNA]</scope>
    <source>
        <strain evidence="8">S238N-H82</strain>
    </source>
</reference>
<keyword evidence="5" id="KW-0863">Zinc-finger</keyword>
<dbReference type="PROSITE" id="PS50158">
    <property type="entry name" value="ZF_CCHC"/>
    <property type="match status" value="1"/>
</dbReference>
<proteinExistence type="predicted"/>
<dbReference type="InterPro" id="IPR001878">
    <property type="entry name" value="Znf_CCHC"/>
</dbReference>
<dbReference type="GeneID" id="118414990"/>
<dbReference type="KEGG" id="bfo:118414990"/>
<dbReference type="OMA" id="FPYFMEH"/>
<dbReference type="PROSITE" id="PS50216">
    <property type="entry name" value="DHHC"/>
    <property type="match status" value="1"/>
</dbReference>
<organism evidence="8 9">
    <name type="scientific">Branchiostoma floridae</name>
    <name type="common">Florida lancelet</name>
    <name type="synonym">Amphioxus</name>
    <dbReference type="NCBI Taxonomy" id="7739"/>
    <lineage>
        <taxon>Eukaryota</taxon>
        <taxon>Metazoa</taxon>
        <taxon>Chordata</taxon>
        <taxon>Cephalochordata</taxon>
        <taxon>Leptocardii</taxon>
        <taxon>Amphioxiformes</taxon>
        <taxon>Branchiostomatidae</taxon>
        <taxon>Branchiostoma</taxon>
    </lineage>
</organism>
<dbReference type="RefSeq" id="XP_035675251.1">
    <property type="nucleotide sequence ID" value="XM_035819358.1"/>
</dbReference>
<name>A0A9J7L3C9_BRAFL</name>
<evidence type="ECO:0000256" key="6">
    <source>
        <dbReference type="SAM" id="MobiDB-lite"/>
    </source>
</evidence>
<evidence type="ECO:0000313" key="8">
    <source>
        <dbReference type="Proteomes" id="UP000001554"/>
    </source>
</evidence>
<dbReference type="GO" id="GO:0005730">
    <property type="term" value="C:nucleolus"/>
    <property type="evidence" value="ECO:0000318"/>
    <property type="project" value="GO_Central"/>
</dbReference>
<dbReference type="SMART" id="SM00343">
    <property type="entry name" value="ZnF_C2HC"/>
    <property type="match status" value="1"/>
</dbReference>
<evidence type="ECO:0000256" key="4">
    <source>
        <dbReference type="ARBA" id="ARBA00022679"/>
    </source>
</evidence>
<dbReference type="PANTHER" id="PTHR13493">
    <property type="entry name" value="ZINC FINGER CCHC DOMAIN-CONTAINING"/>
    <property type="match status" value="1"/>
</dbReference>
<accession>A0A9J7L3C9</accession>
<evidence type="ECO:0000259" key="7">
    <source>
        <dbReference type="PROSITE" id="PS50158"/>
    </source>
</evidence>
<dbReference type="Pfam" id="PF10237">
    <property type="entry name" value="N6-adenineMlase"/>
    <property type="match status" value="1"/>
</dbReference>
<dbReference type="OrthoDB" id="431817at2759"/>
<keyword evidence="4" id="KW-0808">Transferase</keyword>
<reference evidence="9" key="2">
    <citation type="submission" date="2025-08" db="UniProtKB">
        <authorList>
            <consortium name="RefSeq"/>
        </authorList>
    </citation>
    <scope>IDENTIFICATION</scope>
    <source>
        <strain evidence="9">S238N-H82</strain>
        <tissue evidence="9">Testes</tissue>
    </source>
</reference>
<evidence type="ECO:0000256" key="3">
    <source>
        <dbReference type="ARBA" id="ARBA00022603"/>
    </source>
</evidence>
<dbReference type="GO" id="GO:0005737">
    <property type="term" value="C:cytoplasm"/>
    <property type="evidence" value="ECO:0000318"/>
    <property type="project" value="GO_Central"/>
</dbReference>
<evidence type="ECO:0000256" key="2">
    <source>
        <dbReference type="ARBA" id="ARBA00022490"/>
    </source>
</evidence>
<protein>
    <submittedName>
        <fullName evidence="9">rRNA N6-adenosine-methyltransferase ZCCHC4-like</fullName>
    </submittedName>
</protein>
<dbReference type="GO" id="GO:0008988">
    <property type="term" value="F:rRNA (adenine-N6-)-methyltransferase activity"/>
    <property type="evidence" value="ECO:0000318"/>
    <property type="project" value="GO_Central"/>
</dbReference>
<keyword evidence="8" id="KW-1185">Reference proteome</keyword>